<dbReference type="Pfam" id="PF22215">
    <property type="entry name" value="MLKL_N"/>
    <property type="match status" value="1"/>
</dbReference>
<evidence type="ECO:0000313" key="4">
    <source>
        <dbReference type="Proteomes" id="UP000250043"/>
    </source>
</evidence>
<keyword evidence="1" id="KW-0472">Membrane</keyword>
<dbReference type="AlphaFoldDB" id="A0A8E2DNF0"/>
<name>A0A8E2DNF0_9APHY</name>
<dbReference type="CDD" id="cd21037">
    <property type="entry name" value="MLKL_NTD"/>
    <property type="match status" value="1"/>
</dbReference>
<reference evidence="3 4" key="1">
    <citation type="submission" date="2016-07" db="EMBL/GenBank/DDBJ databases">
        <title>Draft genome of the white-rot fungus Obba rivulosa 3A-2.</title>
        <authorList>
            <consortium name="DOE Joint Genome Institute"/>
            <person name="Miettinen O."/>
            <person name="Riley R."/>
            <person name="Acob R."/>
            <person name="Barry K."/>
            <person name="Cullen D."/>
            <person name="De Vries R."/>
            <person name="Hainaut M."/>
            <person name="Hatakka A."/>
            <person name="Henrissat B."/>
            <person name="Hilden K."/>
            <person name="Kuo R."/>
            <person name="Labutti K."/>
            <person name="Lipzen A."/>
            <person name="Makela M.R."/>
            <person name="Sandor L."/>
            <person name="Spatafora J.W."/>
            <person name="Grigoriev I.V."/>
            <person name="Hibbett D.S."/>
        </authorList>
    </citation>
    <scope>NUCLEOTIDE SEQUENCE [LARGE SCALE GENOMIC DNA]</scope>
    <source>
        <strain evidence="3 4">3A-2</strain>
    </source>
</reference>
<gene>
    <name evidence="3" type="ORF">OBBRIDRAFT_888228</name>
</gene>
<accession>A0A8E2DNF0</accession>
<dbReference type="InterPro" id="IPR059179">
    <property type="entry name" value="MLKL-like_MCAfunc"/>
</dbReference>
<dbReference type="InterPro" id="IPR054000">
    <property type="entry name" value="MLKL_N"/>
</dbReference>
<proteinExistence type="predicted"/>
<dbReference type="InterPro" id="IPR036537">
    <property type="entry name" value="Adaptor_Cbl_N_dom_sf"/>
</dbReference>
<dbReference type="EMBL" id="KV722421">
    <property type="protein sequence ID" value="OCH89683.1"/>
    <property type="molecule type" value="Genomic_DNA"/>
</dbReference>
<dbReference type="Gene3D" id="1.20.930.20">
    <property type="entry name" value="Adaptor protein Cbl, N-terminal domain"/>
    <property type="match status" value="1"/>
</dbReference>
<evidence type="ECO:0000259" key="2">
    <source>
        <dbReference type="Pfam" id="PF22215"/>
    </source>
</evidence>
<evidence type="ECO:0000256" key="1">
    <source>
        <dbReference type="SAM" id="Phobius"/>
    </source>
</evidence>
<protein>
    <recommendedName>
        <fullName evidence="2">Mixed lineage kinase domain-containing protein</fullName>
    </recommendedName>
</protein>
<feature type="domain" description="Mixed lineage kinase" evidence="2">
    <location>
        <begin position="45"/>
        <end position="164"/>
    </location>
</feature>
<dbReference type="OrthoDB" id="2751284at2759"/>
<keyword evidence="1" id="KW-1133">Transmembrane helix</keyword>
<dbReference type="GO" id="GO:0007166">
    <property type="term" value="P:cell surface receptor signaling pathway"/>
    <property type="evidence" value="ECO:0007669"/>
    <property type="project" value="InterPro"/>
</dbReference>
<organism evidence="3 4">
    <name type="scientific">Obba rivulosa</name>
    <dbReference type="NCBI Taxonomy" id="1052685"/>
    <lineage>
        <taxon>Eukaryota</taxon>
        <taxon>Fungi</taxon>
        <taxon>Dikarya</taxon>
        <taxon>Basidiomycota</taxon>
        <taxon>Agaricomycotina</taxon>
        <taxon>Agaricomycetes</taxon>
        <taxon>Polyporales</taxon>
        <taxon>Gelatoporiaceae</taxon>
        <taxon>Obba</taxon>
    </lineage>
</organism>
<keyword evidence="4" id="KW-1185">Reference proteome</keyword>
<sequence length="687" mass="77379">MPHRHDDITTDIINDSIVLLEALRDASNAVGLVPLLGTVVGAFLSVLQIIERVKAVQDRGSRLTKRVIGLAKHIVETLRSDPDAVDANLEANLSSLLSTLSHIYIDIEKRGKKNALSRFLRHGSFSDRLDEHIETLDSAWRSFDTCCLVSLRQKMDRQVQHQQRQAVFDEQQYRLFRPSDLRLRGISGSWYFSELSFGEEWRAEWKGRAVVVRVLGSGARLSTSASVICQSTPRIYHPHIAQILGYSHPDVPENFYVMEAGFVPFKHCFDILDTKIRLSTFLQMMLDHQDACRSALPMLTLPMLTSYPYHDCDKEPCLQTASLDATGRLLLTIDDIIHGSFACMWTSWVRAFDCRTQNSVGDYIPHDSDVIQEMLLCLKYGANEKRGSFDWTFLGEGGFLSDSAACGDYGYMSESGGFVRLGNVADMVAGDPRVADGIVETQHYISPGCKDEMMDGLPQRVQIKLLPGEMHEACDINISASVSLKRWCLLEYWDQMDHIAQEHQLAIHELLIVDANPLVASVHDLGSAAVEPTTEPTVIAQQGSIKPCRNRLEDQQKDPENSHRTPEPAIWLGDYDLPKSSDGIELYFHRTIEYEDVGRGSSMPWGYWSFDPKPTPGPWPALTVANIGLYCGSAASWHRLTVLEAQLYTYLRQQEQLVSDPTPPPGERLDRYRLNSTGGHRRHLTEY</sequence>
<dbReference type="Proteomes" id="UP000250043">
    <property type="component" value="Unassembled WGS sequence"/>
</dbReference>
<feature type="transmembrane region" description="Helical" evidence="1">
    <location>
        <begin position="29"/>
        <end position="50"/>
    </location>
</feature>
<evidence type="ECO:0000313" key="3">
    <source>
        <dbReference type="EMBL" id="OCH89683.1"/>
    </source>
</evidence>
<keyword evidence="1" id="KW-0812">Transmembrane</keyword>